<sequence length="149" mass="17535">MMIDLYCGLPWTEREIKDAIERKKLHMPDEDLMTRMPDETKFIPKHLRSLDMYQRPDYTKIHAALDLIRKKSKVSYEDSYEWESTAVATANQRTSSSWFGSRNDNDSTTSLREDPVKIERGPSANEEKEIREREKEAAKNKKPELIQID</sequence>
<feature type="non-terminal residue" evidence="2">
    <location>
        <position position="149"/>
    </location>
</feature>
<feature type="compositionally biased region" description="Polar residues" evidence="1">
    <location>
        <begin position="86"/>
        <end position="110"/>
    </location>
</feature>
<feature type="compositionally biased region" description="Basic and acidic residues" evidence="1">
    <location>
        <begin position="111"/>
        <end position="149"/>
    </location>
</feature>
<comment type="caution">
    <text evidence="2">The sequence shown here is derived from an EMBL/GenBank/DDBJ whole genome shotgun (WGS) entry which is preliminary data.</text>
</comment>
<reference evidence="2" key="1">
    <citation type="submission" date="2023-10" db="EMBL/GenBank/DDBJ databases">
        <title>Genome assembly of Pristionchus species.</title>
        <authorList>
            <person name="Yoshida K."/>
            <person name="Sommer R.J."/>
        </authorList>
    </citation>
    <scope>NUCLEOTIDE SEQUENCE</scope>
    <source>
        <strain evidence="2">RS0144</strain>
    </source>
</reference>
<gene>
    <name evidence="2" type="ORF">PENTCL1PPCAC_26760</name>
</gene>
<organism evidence="2 3">
    <name type="scientific">Pristionchus entomophagus</name>
    <dbReference type="NCBI Taxonomy" id="358040"/>
    <lineage>
        <taxon>Eukaryota</taxon>
        <taxon>Metazoa</taxon>
        <taxon>Ecdysozoa</taxon>
        <taxon>Nematoda</taxon>
        <taxon>Chromadorea</taxon>
        <taxon>Rhabditida</taxon>
        <taxon>Rhabditina</taxon>
        <taxon>Diplogasteromorpha</taxon>
        <taxon>Diplogasteroidea</taxon>
        <taxon>Neodiplogasteridae</taxon>
        <taxon>Pristionchus</taxon>
    </lineage>
</organism>
<evidence type="ECO:0000313" key="2">
    <source>
        <dbReference type="EMBL" id="GMT04586.1"/>
    </source>
</evidence>
<evidence type="ECO:0000313" key="3">
    <source>
        <dbReference type="Proteomes" id="UP001432027"/>
    </source>
</evidence>
<accession>A0AAV5UCB1</accession>
<name>A0AAV5UCB1_9BILA</name>
<dbReference type="AlphaFoldDB" id="A0AAV5UCB1"/>
<dbReference type="EMBL" id="BTSX01000006">
    <property type="protein sequence ID" value="GMT04586.1"/>
    <property type="molecule type" value="Genomic_DNA"/>
</dbReference>
<dbReference type="Proteomes" id="UP001432027">
    <property type="component" value="Unassembled WGS sequence"/>
</dbReference>
<protein>
    <submittedName>
        <fullName evidence="2">Uncharacterized protein</fullName>
    </submittedName>
</protein>
<feature type="region of interest" description="Disordered" evidence="1">
    <location>
        <begin position="86"/>
        <end position="149"/>
    </location>
</feature>
<keyword evidence="3" id="KW-1185">Reference proteome</keyword>
<proteinExistence type="predicted"/>
<dbReference type="Gene3D" id="1.10.510.10">
    <property type="entry name" value="Transferase(Phosphotransferase) domain 1"/>
    <property type="match status" value="1"/>
</dbReference>
<evidence type="ECO:0000256" key="1">
    <source>
        <dbReference type="SAM" id="MobiDB-lite"/>
    </source>
</evidence>